<dbReference type="InterPro" id="IPR017871">
    <property type="entry name" value="ABC_transporter-like_CS"/>
</dbReference>
<dbReference type="SUPFAM" id="SSF90123">
    <property type="entry name" value="ABC transporter transmembrane region"/>
    <property type="match status" value="1"/>
</dbReference>
<accession>A0A6J6AAG0</accession>
<dbReference type="Pfam" id="PF00005">
    <property type="entry name" value="ABC_tran"/>
    <property type="match status" value="1"/>
</dbReference>
<comment type="subcellular location">
    <subcellularLocation>
        <location evidence="1">Cell membrane</location>
        <topology evidence="1">Multi-pass membrane protein</topology>
    </subcellularLocation>
</comment>
<dbReference type="GO" id="GO:0015421">
    <property type="term" value="F:ABC-type oligopeptide transporter activity"/>
    <property type="evidence" value="ECO:0007669"/>
    <property type="project" value="TreeGrafter"/>
</dbReference>
<evidence type="ECO:0000256" key="1">
    <source>
        <dbReference type="ARBA" id="ARBA00004651"/>
    </source>
</evidence>
<dbReference type="SUPFAM" id="SSF52540">
    <property type="entry name" value="P-loop containing nucleoside triphosphate hydrolases"/>
    <property type="match status" value="1"/>
</dbReference>
<feature type="domain" description="ABC transporter" evidence="10">
    <location>
        <begin position="334"/>
        <end position="569"/>
    </location>
</feature>
<evidence type="ECO:0000313" key="12">
    <source>
        <dbReference type="EMBL" id="CAB4365188.1"/>
    </source>
</evidence>
<evidence type="ECO:0000256" key="7">
    <source>
        <dbReference type="ARBA" id="ARBA00022989"/>
    </source>
</evidence>
<dbReference type="GO" id="GO:0005886">
    <property type="term" value="C:plasma membrane"/>
    <property type="evidence" value="ECO:0007669"/>
    <property type="project" value="UniProtKB-SubCell"/>
</dbReference>
<dbReference type="InterPro" id="IPR039421">
    <property type="entry name" value="Type_1_exporter"/>
</dbReference>
<dbReference type="InterPro" id="IPR011527">
    <property type="entry name" value="ABC1_TM_dom"/>
</dbReference>
<evidence type="ECO:0000313" key="14">
    <source>
        <dbReference type="EMBL" id="CAB4828756.1"/>
    </source>
</evidence>
<dbReference type="EMBL" id="CAFAAV010000159">
    <property type="protein sequence ID" value="CAB4828756.1"/>
    <property type="molecule type" value="Genomic_DNA"/>
</dbReference>
<evidence type="ECO:0000256" key="2">
    <source>
        <dbReference type="ARBA" id="ARBA00022448"/>
    </source>
</evidence>
<protein>
    <submittedName>
        <fullName evidence="12">Unannotated protein</fullName>
    </submittedName>
</protein>
<dbReference type="Gene3D" id="3.40.50.300">
    <property type="entry name" value="P-loop containing nucleotide triphosphate hydrolases"/>
    <property type="match status" value="1"/>
</dbReference>
<dbReference type="PROSITE" id="PS00211">
    <property type="entry name" value="ABC_TRANSPORTER_1"/>
    <property type="match status" value="1"/>
</dbReference>
<evidence type="ECO:0000256" key="9">
    <source>
        <dbReference type="SAM" id="Phobius"/>
    </source>
</evidence>
<dbReference type="GO" id="GO:0016887">
    <property type="term" value="F:ATP hydrolysis activity"/>
    <property type="evidence" value="ECO:0007669"/>
    <property type="project" value="InterPro"/>
</dbReference>
<evidence type="ECO:0000313" key="13">
    <source>
        <dbReference type="EMBL" id="CAB4739046.1"/>
    </source>
</evidence>
<evidence type="ECO:0000256" key="3">
    <source>
        <dbReference type="ARBA" id="ARBA00022475"/>
    </source>
</evidence>
<dbReference type="SMART" id="SM00382">
    <property type="entry name" value="AAA"/>
    <property type="match status" value="1"/>
</dbReference>
<evidence type="ECO:0000256" key="6">
    <source>
        <dbReference type="ARBA" id="ARBA00022840"/>
    </source>
</evidence>
<organism evidence="12">
    <name type="scientific">freshwater metagenome</name>
    <dbReference type="NCBI Taxonomy" id="449393"/>
    <lineage>
        <taxon>unclassified sequences</taxon>
        <taxon>metagenomes</taxon>
        <taxon>ecological metagenomes</taxon>
    </lineage>
</organism>
<dbReference type="GO" id="GO:0005524">
    <property type="term" value="F:ATP binding"/>
    <property type="evidence" value="ECO:0007669"/>
    <property type="project" value="UniProtKB-KW"/>
</dbReference>
<dbReference type="PROSITE" id="PS50893">
    <property type="entry name" value="ABC_TRANSPORTER_2"/>
    <property type="match status" value="1"/>
</dbReference>
<keyword evidence="6" id="KW-0067">ATP-binding</keyword>
<dbReference type="EMBL" id="CAESGF010000025">
    <property type="protein sequence ID" value="CAB4365188.1"/>
    <property type="molecule type" value="Genomic_DNA"/>
</dbReference>
<dbReference type="PANTHER" id="PTHR43394:SF1">
    <property type="entry name" value="ATP-BINDING CASSETTE SUB-FAMILY B MEMBER 10, MITOCHONDRIAL"/>
    <property type="match status" value="1"/>
</dbReference>
<dbReference type="InterPro" id="IPR036640">
    <property type="entry name" value="ABC1_TM_sf"/>
</dbReference>
<dbReference type="InterPro" id="IPR003439">
    <property type="entry name" value="ABC_transporter-like_ATP-bd"/>
</dbReference>
<keyword evidence="2" id="KW-0813">Transport</keyword>
<proteinExistence type="predicted"/>
<feature type="transmembrane region" description="Helical" evidence="9">
    <location>
        <begin position="127"/>
        <end position="151"/>
    </location>
</feature>
<dbReference type="PROSITE" id="PS50929">
    <property type="entry name" value="ABC_TM1F"/>
    <property type="match status" value="1"/>
</dbReference>
<dbReference type="PANTHER" id="PTHR43394">
    <property type="entry name" value="ATP-DEPENDENT PERMEASE MDL1, MITOCHONDRIAL"/>
    <property type="match status" value="1"/>
</dbReference>
<sequence>MLIRLLRTHLRPYKKVLIAVLLLQTVQVVAALYLPSINRDIIDKGVATGDTGYIWAHGALMLAVSAIQLVFNVGAIYYGSRAAMEFGRDVRAALFHQVTNFSAREVNQLGPSSLITRVTNDVQQVQILVQMTCTLLVAAPITAVGGVIMALREDVALTWILAAAIPLLMLSVGSVIIRMVPTYRKVQERIDDINRVLREQITGIRVVRAFVREPYETARFEDSNDLLTTVSLRGGRLMGVMFPSVLLIINLSSVAVVWFGGTRVANGEMKVGALIAFLTYLTQILMAVMMAAFIGALAPRAAVSAERIQEVLDTPTSVVQSEHPVTEVEPVASVEFRAAGFRYPGAEHSVLSGITLRCVAGQTTAVIGSTGSGKTTLISLVARLFDVTEGAVLMNGVDVRDLAAEMLWQRIGLVPQRPYLFSGTVASNLRYGKPDATDDELWEALTVAQGAEFVRAMPGGLDATIAQGGSNVSGGQRQRLAIARALVRKPDVYLFDDSLSALDMATDARLREALTPHTRDAAVIIVAQRVTSIRNADQILVLEDGEPVGLGTHAQLMADCPTYAEIVHSQLTDDEAAA</sequence>
<dbReference type="InterPro" id="IPR027417">
    <property type="entry name" value="P-loop_NTPase"/>
</dbReference>
<keyword evidence="4 9" id="KW-0812">Transmembrane</keyword>
<dbReference type="InterPro" id="IPR003593">
    <property type="entry name" value="AAA+_ATPase"/>
</dbReference>
<dbReference type="EMBL" id="CAEZYF010000023">
    <property type="protein sequence ID" value="CAB4739046.1"/>
    <property type="molecule type" value="Genomic_DNA"/>
</dbReference>
<gene>
    <name evidence="13" type="ORF">UFOPK2656_02759</name>
    <name evidence="14" type="ORF">UFOPK3099_01889</name>
    <name evidence="15" type="ORF">UFOPK3651_02424</name>
    <name evidence="16" type="ORF">UFOPK3931_02542</name>
    <name evidence="12" type="ORF">UFOPK4189_02942</name>
</gene>
<evidence type="ECO:0000259" key="11">
    <source>
        <dbReference type="PROSITE" id="PS50929"/>
    </source>
</evidence>
<dbReference type="Pfam" id="PF00664">
    <property type="entry name" value="ABC_membrane"/>
    <property type="match status" value="1"/>
</dbReference>
<feature type="domain" description="ABC transmembrane type-1" evidence="11">
    <location>
        <begin position="18"/>
        <end position="300"/>
    </location>
</feature>
<evidence type="ECO:0000259" key="10">
    <source>
        <dbReference type="PROSITE" id="PS50893"/>
    </source>
</evidence>
<reference evidence="12" key="1">
    <citation type="submission" date="2020-05" db="EMBL/GenBank/DDBJ databases">
        <authorList>
            <person name="Chiriac C."/>
            <person name="Salcher M."/>
            <person name="Ghai R."/>
            <person name="Kavagutti S V."/>
        </authorList>
    </citation>
    <scope>NUCLEOTIDE SEQUENCE</scope>
</reference>
<dbReference type="AlphaFoldDB" id="A0A6J6AAG0"/>
<feature type="transmembrane region" description="Helical" evidence="9">
    <location>
        <begin position="54"/>
        <end position="78"/>
    </location>
</feature>
<keyword evidence="3" id="KW-1003">Cell membrane</keyword>
<dbReference type="EMBL" id="CAFBMT010000015">
    <property type="protein sequence ID" value="CAB4944539.1"/>
    <property type="molecule type" value="Genomic_DNA"/>
</dbReference>
<evidence type="ECO:0000256" key="5">
    <source>
        <dbReference type="ARBA" id="ARBA00022741"/>
    </source>
</evidence>
<feature type="transmembrane region" description="Helical" evidence="9">
    <location>
        <begin position="273"/>
        <end position="298"/>
    </location>
</feature>
<keyword evidence="8 9" id="KW-0472">Membrane</keyword>
<dbReference type="Gene3D" id="1.20.1560.10">
    <property type="entry name" value="ABC transporter type 1, transmembrane domain"/>
    <property type="match status" value="1"/>
</dbReference>
<feature type="transmembrane region" description="Helical" evidence="9">
    <location>
        <begin position="157"/>
        <end position="180"/>
    </location>
</feature>
<feature type="transmembrane region" description="Helical" evidence="9">
    <location>
        <begin position="240"/>
        <end position="261"/>
    </location>
</feature>
<keyword evidence="7 9" id="KW-1133">Transmembrane helix</keyword>
<dbReference type="EMBL" id="CAFBOL010000090">
    <property type="protein sequence ID" value="CAB5006226.1"/>
    <property type="molecule type" value="Genomic_DNA"/>
</dbReference>
<dbReference type="FunFam" id="1.20.1560.10:FF:000040">
    <property type="entry name" value="Multidrug ABC transporter ATP-binding protein"/>
    <property type="match status" value="1"/>
</dbReference>
<name>A0A6J6AAG0_9ZZZZ</name>
<dbReference type="CDD" id="cd18548">
    <property type="entry name" value="ABC_6TM_Tm287_like"/>
    <property type="match status" value="1"/>
</dbReference>
<keyword evidence="5" id="KW-0547">Nucleotide-binding</keyword>
<dbReference type="FunFam" id="3.40.50.300:FF:000854">
    <property type="entry name" value="Multidrug ABC transporter ATP-binding protein"/>
    <property type="match status" value="1"/>
</dbReference>
<evidence type="ECO:0000256" key="4">
    <source>
        <dbReference type="ARBA" id="ARBA00022692"/>
    </source>
</evidence>
<evidence type="ECO:0000313" key="15">
    <source>
        <dbReference type="EMBL" id="CAB4944539.1"/>
    </source>
</evidence>
<evidence type="ECO:0000313" key="16">
    <source>
        <dbReference type="EMBL" id="CAB5006226.1"/>
    </source>
</evidence>
<evidence type="ECO:0000256" key="8">
    <source>
        <dbReference type="ARBA" id="ARBA00023136"/>
    </source>
</evidence>